<feature type="transmembrane region" description="Helical" evidence="5">
    <location>
        <begin position="141"/>
        <end position="160"/>
    </location>
</feature>
<feature type="transmembrane region" description="Helical" evidence="5">
    <location>
        <begin position="167"/>
        <end position="187"/>
    </location>
</feature>
<evidence type="ECO:0000313" key="7">
    <source>
        <dbReference type="Proteomes" id="UP001201463"/>
    </source>
</evidence>
<dbReference type="Pfam" id="PF03595">
    <property type="entry name" value="SLAC1"/>
    <property type="match status" value="1"/>
</dbReference>
<feature type="transmembrane region" description="Helical" evidence="5">
    <location>
        <begin position="280"/>
        <end position="308"/>
    </location>
</feature>
<keyword evidence="3 5" id="KW-1133">Transmembrane helix</keyword>
<dbReference type="Gene3D" id="1.50.10.150">
    <property type="entry name" value="Voltage-dependent anion channel"/>
    <property type="match status" value="1"/>
</dbReference>
<evidence type="ECO:0000256" key="2">
    <source>
        <dbReference type="ARBA" id="ARBA00022692"/>
    </source>
</evidence>
<dbReference type="RefSeq" id="WP_233392733.1">
    <property type="nucleotide sequence ID" value="NZ_JAJTWT010000005.1"/>
</dbReference>
<gene>
    <name evidence="6" type="primary">tehA</name>
    <name evidence="6" type="ORF">LXT12_13630</name>
</gene>
<dbReference type="NCBIfam" id="NF008032">
    <property type="entry name" value="PRK10764.1"/>
    <property type="match status" value="1"/>
</dbReference>
<comment type="subcellular location">
    <subcellularLocation>
        <location evidence="1">Membrane</location>
        <topology evidence="1">Multi-pass membrane protein</topology>
    </subcellularLocation>
</comment>
<evidence type="ECO:0000313" key="6">
    <source>
        <dbReference type="EMBL" id="MCE4538293.1"/>
    </source>
</evidence>
<name>A0ABS8XGZ5_9BURK</name>
<protein>
    <submittedName>
        <fullName evidence="6">Dicarboxylate transporter/tellurite-resistance protein TehA</fullName>
    </submittedName>
</protein>
<sequence>MNASRWVVPASFFSMVLGLCGLGTDWRAAHALWGAPAWVGEAVMAVAGGVWLLLAALYANKWLSHGSQARAEVAHPIQCCFVALVPVTAMLVGLAVLPHARPLAVALCVLGSAVSLVFGAWRHGGLWRGTRPVGATTPVLYLPTVAANLVSAMAAGALGLPELGQLFFGAGVLAWLALESVIVGRLFNGEEMPLPLRATLGIQPAPPAVALLAYSSITTGPPDLVAHMLLGYAIVQGLIVLRLMPWLRQPFTPGYWAFTFGATAIASATLRFAARGDDRVFAALAPVLFVMANAVVLGIFAFTVVAALKGKLLPKAAVSPSLAIDVREDGVAP</sequence>
<evidence type="ECO:0000256" key="5">
    <source>
        <dbReference type="SAM" id="Phobius"/>
    </source>
</evidence>
<feature type="transmembrane region" description="Helical" evidence="5">
    <location>
        <begin position="38"/>
        <end position="58"/>
    </location>
</feature>
<dbReference type="InterPro" id="IPR038665">
    <property type="entry name" value="Voltage-dep_anion_channel_sf"/>
</dbReference>
<feature type="transmembrane region" description="Helical" evidence="5">
    <location>
        <begin position="255"/>
        <end position="274"/>
    </location>
</feature>
<dbReference type="InterPro" id="IPR052951">
    <property type="entry name" value="Tellurite_res_ion_channel"/>
</dbReference>
<reference evidence="6 7" key="1">
    <citation type="submission" date="2021-12" db="EMBL/GenBank/DDBJ databases">
        <title>Genome seq of p7.</title>
        <authorList>
            <person name="Seo T."/>
        </authorList>
    </citation>
    <scope>NUCLEOTIDE SEQUENCE [LARGE SCALE GENOMIC DNA]</scope>
    <source>
        <strain evidence="6 7">P7</strain>
    </source>
</reference>
<dbReference type="InterPro" id="IPR004695">
    <property type="entry name" value="SLAC1/Mae1/Ssu1/TehA"/>
</dbReference>
<proteinExistence type="predicted"/>
<dbReference type="PANTHER" id="PTHR37955">
    <property type="entry name" value="TELLURITE RESISTANCE PROTEIN TEHA"/>
    <property type="match status" value="1"/>
</dbReference>
<feature type="transmembrane region" description="Helical" evidence="5">
    <location>
        <begin position="6"/>
        <end position="26"/>
    </location>
</feature>
<comment type="caution">
    <text evidence="6">The sequence shown here is derived from an EMBL/GenBank/DDBJ whole genome shotgun (WGS) entry which is preliminary data.</text>
</comment>
<keyword evidence="4 5" id="KW-0472">Membrane</keyword>
<organism evidence="6 7">
    <name type="scientific">Pelomonas caseinilytica</name>
    <dbReference type="NCBI Taxonomy" id="2906763"/>
    <lineage>
        <taxon>Bacteria</taxon>
        <taxon>Pseudomonadati</taxon>
        <taxon>Pseudomonadota</taxon>
        <taxon>Betaproteobacteria</taxon>
        <taxon>Burkholderiales</taxon>
        <taxon>Sphaerotilaceae</taxon>
        <taxon>Roseateles</taxon>
    </lineage>
</organism>
<feature type="transmembrane region" description="Helical" evidence="5">
    <location>
        <begin position="73"/>
        <end position="96"/>
    </location>
</feature>
<dbReference type="InterPro" id="IPR039264">
    <property type="entry name" value="TehA"/>
</dbReference>
<dbReference type="EMBL" id="JAJTWT010000005">
    <property type="protein sequence ID" value="MCE4538293.1"/>
    <property type="molecule type" value="Genomic_DNA"/>
</dbReference>
<accession>A0ABS8XGZ5</accession>
<dbReference type="PANTHER" id="PTHR37955:SF1">
    <property type="entry name" value="DEP DOMAIN-CONTAINING PROTEIN"/>
    <property type="match status" value="1"/>
</dbReference>
<dbReference type="CDD" id="cd09324">
    <property type="entry name" value="TDT_TehA"/>
    <property type="match status" value="1"/>
</dbReference>
<evidence type="ECO:0000256" key="3">
    <source>
        <dbReference type="ARBA" id="ARBA00022989"/>
    </source>
</evidence>
<feature type="transmembrane region" description="Helical" evidence="5">
    <location>
        <begin position="103"/>
        <end position="121"/>
    </location>
</feature>
<dbReference type="Proteomes" id="UP001201463">
    <property type="component" value="Unassembled WGS sequence"/>
</dbReference>
<evidence type="ECO:0000256" key="1">
    <source>
        <dbReference type="ARBA" id="ARBA00004141"/>
    </source>
</evidence>
<evidence type="ECO:0000256" key="4">
    <source>
        <dbReference type="ARBA" id="ARBA00023136"/>
    </source>
</evidence>
<keyword evidence="2 5" id="KW-0812">Transmembrane</keyword>
<feature type="transmembrane region" description="Helical" evidence="5">
    <location>
        <begin position="224"/>
        <end position="243"/>
    </location>
</feature>
<keyword evidence="7" id="KW-1185">Reference proteome</keyword>